<dbReference type="AlphaFoldDB" id="A4F7Q3"/>
<feature type="region of interest" description="Disordered" evidence="1">
    <location>
        <begin position="1"/>
        <end position="23"/>
    </location>
</feature>
<proteinExistence type="predicted"/>
<protein>
    <submittedName>
        <fullName evidence="2">Uncharacterized protein</fullName>
    </submittedName>
</protein>
<dbReference type="STRING" id="405948.SACE_0736"/>
<evidence type="ECO:0000313" key="2">
    <source>
        <dbReference type="EMBL" id="CAM00077.1"/>
    </source>
</evidence>
<dbReference type="HOGENOM" id="CLU_2540574_0_0_11"/>
<gene>
    <name evidence="2" type="ordered locus">SACE_0736</name>
</gene>
<sequence>MDEMGGLADETESGTRTLDAMGAPPLANAGESIALLADAVARVAKTSAGISGELRMVAGEIRASRDEYRRVDESGANGMPKPP</sequence>
<dbReference type="Proteomes" id="UP000006728">
    <property type="component" value="Chromosome"/>
</dbReference>
<reference evidence="2 3" key="1">
    <citation type="journal article" date="2007" name="Nat. Biotechnol.">
        <title>Complete genome sequence of the erythromycin-producing bacterium Saccharopolyspora erythraea NRRL23338.</title>
        <authorList>
            <person name="Oliynyk M."/>
            <person name="Samborskyy M."/>
            <person name="Lester J.B."/>
            <person name="Mironenko T."/>
            <person name="Scott N."/>
            <person name="Dickens S."/>
            <person name="Haydock S.F."/>
            <person name="Leadlay P.F."/>
        </authorList>
    </citation>
    <scope>NUCLEOTIDE SEQUENCE [LARGE SCALE GENOMIC DNA]</scope>
    <source>
        <strain evidence="3">ATCC 11635 / DSM 40517 / JCM 4748 / NBRC 13426 / NCIMB 8594 / NRRL 2338</strain>
    </source>
</reference>
<evidence type="ECO:0000313" key="3">
    <source>
        <dbReference type="Proteomes" id="UP000006728"/>
    </source>
</evidence>
<dbReference type="EMBL" id="AM420293">
    <property type="protein sequence ID" value="CAM00077.1"/>
    <property type="molecule type" value="Genomic_DNA"/>
</dbReference>
<organism evidence="2 3">
    <name type="scientific">Saccharopolyspora erythraea (strain ATCC 11635 / DSM 40517 / JCM 4748 / NBRC 13426 / NCIMB 8594 / NRRL 2338)</name>
    <dbReference type="NCBI Taxonomy" id="405948"/>
    <lineage>
        <taxon>Bacteria</taxon>
        <taxon>Bacillati</taxon>
        <taxon>Actinomycetota</taxon>
        <taxon>Actinomycetes</taxon>
        <taxon>Pseudonocardiales</taxon>
        <taxon>Pseudonocardiaceae</taxon>
        <taxon>Saccharopolyspora</taxon>
    </lineage>
</organism>
<name>A4F7Q3_SACEN</name>
<accession>A4F7Q3</accession>
<keyword evidence="3" id="KW-1185">Reference proteome</keyword>
<evidence type="ECO:0000256" key="1">
    <source>
        <dbReference type="SAM" id="MobiDB-lite"/>
    </source>
</evidence>
<dbReference type="KEGG" id="sen:SACE_0736"/>
<dbReference type="OrthoDB" id="9953936at2"/>